<reference evidence="1 2" key="1">
    <citation type="submission" date="2012-06" db="EMBL/GenBank/DDBJ databases">
        <title>The complete chromosome of genome of Turneriella parva DSM 21527.</title>
        <authorList>
            <consortium name="US DOE Joint Genome Institute (JGI-PGF)"/>
            <person name="Lucas S."/>
            <person name="Han J."/>
            <person name="Lapidus A."/>
            <person name="Bruce D."/>
            <person name="Goodwin L."/>
            <person name="Pitluck S."/>
            <person name="Peters L."/>
            <person name="Kyrpides N."/>
            <person name="Mavromatis K."/>
            <person name="Ivanova N."/>
            <person name="Mikhailova N."/>
            <person name="Chertkov O."/>
            <person name="Detter J.C."/>
            <person name="Tapia R."/>
            <person name="Han C."/>
            <person name="Land M."/>
            <person name="Hauser L."/>
            <person name="Markowitz V."/>
            <person name="Cheng J.-F."/>
            <person name="Hugenholtz P."/>
            <person name="Woyke T."/>
            <person name="Wu D."/>
            <person name="Gronow S."/>
            <person name="Wellnitz S."/>
            <person name="Brambilla E."/>
            <person name="Klenk H.-P."/>
            <person name="Eisen J.A."/>
        </authorList>
    </citation>
    <scope>NUCLEOTIDE SEQUENCE [LARGE SCALE GENOMIC DNA]</scope>
    <source>
        <strain evidence="2">ATCC BAA-1111 / DSM 21527 / NCTC 11395 / H</strain>
    </source>
</reference>
<dbReference type="HOGENOM" id="CLU_147308_0_0_12"/>
<keyword evidence="2" id="KW-1185">Reference proteome</keyword>
<name>I4B333_TURPD</name>
<evidence type="ECO:0000313" key="1">
    <source>
        <dbReference type="EMBL" id="AFM11690.1"/>
    </source>
</evidence>
<dbReference type="KEGG" id="tpx:Turpa_1041"/>
<organism evidence="1 2">
    <name type="scientific">Turneriella parva (strain ATCC BAA-1111 / DSM 21527 / NCTC 11395 / H)</name>
    <name type="common">Leptospira parva</name>
    <dbReference type="NCBI Taxonomy" id="869212"/>
    <lineage>
        <taxon>Bacteria</taxon>
        <taxon>Pseudomonadati</taxon>
        <taxon>Spirochaetota</taxon>
        <taxon>Spirochaetia</taxon>
        <taxon>Leptospirales</taxon>
        <taxon>Leptospiraceae</taxon>
        <taxon>Turneriella</taxon>
    </lineage>
</organism>
<proteinExistence type="predicted"/>
<evidence type="ECO:0000313" key="2">
    <source>
        <dbReference type="Proteomes" id="UP000006048"/>
    </source>
</evidence>
<dbReference type="RefSeq" id="WP_014802208.1">
    <property type="nucleotide sequence ID" value="NC_018020.1"/>
</dbReference>
<sequence length="132" mass="14205">MHILKPIRIAIIWACALWSCAETTEEAKKPNACEALNSKKQELLDITKDKSCSSVQDCKYIGYGRRSCGGVADYLIYSTKTVTTSLISAKVDEYNAQQAECAKIANGTAGPCVIAIEPVLACLIGLCTDTNP</sequence>
<dbReference type="Proteomes" id="UP000006048">
    <property type="component" value="Chromosome"/>
</dbReference>
<dbReference type="OrthoDB" id="5526158at2"/>
<dbReference type="AlphaFoldDB" id="I4B333"/>
<dbReference type="EMBL" id="CP002959">
    <property type="protein sequence ID" value="AFM11690.1"/>
    <property type="molecule type" value="Genomic_DNA"/>
</dbReference>
<protein>
    <submittedName>
        <fullName evidence="1">Uncharacterized protein</fullName>
    </submittedName>
</protein>
<accession>I4B333</accession>
<gene>
    <name evidence="1" type="ordered locus">Turpa_1041</name>
</gene>